<dbReference type="RefSeq" id="WP_183487946.1">
    <property type="nucleotide sequence ID" value="NZ_JBHUOV010000002.1"/>
</dbReference>
<dbReference type="PANTHER" id="PTHR42839:SF2">
    <property type="entry name" value="ISOCHORISMATE SYNTHASE ENTC"/>
    <property type="match status" value="1"/>
</dbReference>
<dbReference type="Pfam" id="PF00425">
    <property type="entry name" value="Chorismate_bind"/>
    <property type="match status" value="1"/>
</dbReference>
<sequence>MTSGDFFESLQQHFNKTLPLVVYRKPNSKEVKALLQDNETIHYVNDFSESGFVYSPFDALEKSIVMPLNASEEIKTDFILSRTTETSHQATKYSDAEKAAHIHLVQQGIEAINHKDLQKVVLSRCETVNLSDSHPIEIFKRLMNAYPNAFVYCWCHPKIGLWLGATPETLLKVDGNQFSTMALAGTQKYEDTLEVIWKTKEKEEQQLVTDFITNSLKNLVHPLNVSEPMTLKAGSLLHIKTSISGILKTSLKSVIKKIHPTPAVCGFPKAHAKQFILKHENYNREYYTGFLGELNLQLKQTRNTNRRNVENNAYATIRTCSHLFVNLRCMQLKKQQALIYVGGGITKDSIAENEWHETVNKTQTMKRVLD</sequence>
<gene>
    <name evidence="2" type="ORF">ACFS5M_08750</name>
</gene>
<evidence type="ECO:0000313" key="3">
    <source>
        <dbReference type="Proteomes" id="UP001597533"/>
    </source>
</evidence>
<feature type="domain" description="Chorismate-utilising enzyme C-terminal" evidence="1">
    <location>
        <begin position="99"/>
        <end position="361"/>
    </location>
</feature>
<evidence type="ECO:0000259" key="1">
    <source>
        <dbReference type="Pfam" id="PF00425"/>
    </source>
</evidence>
<name>A0ABW5WNC8_9FLAO</name>
<dbReference type="SUPFAM" id="SSF56322">
    <property type="entry name" value="ADC synthase"/>
    <property type="match status" value="1"/>
</dbReference>
<dbReference type="Gene3D" id="3.60.120.10">
    <property type="entry name" value="Anthranilate synthase"/>
    <property type="match status" value="1"/>
</dbReference>
<dbReference type="PANTHER" id="PTHR42839">
    <property type="entry name" value="ISOCHORISMATE SYNTHASE ENTC"/>
    <property type="match status" value="1"/>
</dbReference>
<proteinExistence type="predicted"/>
<dbReference type="InterPro" id="IPR005801">
    <property type="entry name" value="ADC_synthase"/>
</dbReference>
<comment type="caution">
    <text evidence="2">The sequence shown here is derived from an EMBL/GenBank/DDBJ whole genome shotgun (WGS) entry which is preliminary data.</text>
</comment>
<dbReference type="Proteomes" id="UP001597533">
    <property type="component" value="Unassembled WGS sequence"/>
</dbReference>
<evidence type="ECO:0000313" key="2">
    <source>
        <dbReference type="EMBL" id="MFD2823756.1"/>
    </source>
</evidence>
<dbReference type="EMBL" id="JBHUOV010000002">
    <property type="protein sequence ID" value="MFD2823756.1"/>
    <property type="molecule type" value="Genomic_DNA"/>
</dbReference>
<dbReference type="InterPro" id="IPR015890">
    <property type="entry name" value="Chorismate_C"/>
</dbReference>
<accession>A0ABW5WNC8</accession>
<protein>
    <submittedName>
        <fullName evidence="2">Chorismate-binding protein</fullName>
    </submittedName>
</protein>
<reference evidence="3" key="1">
    <citation type="journal article" date="2019" name="Int. J. Syst. Evol. Microbiol.">
        <title>The Global Catalogue of Microorganisms (GCM) 10K type strain sequencing project: providing services to taxonomists for standard genome sequencing and annotation.</title>
        <authorList>
            <consortium name="The Broad Institute Genomics Platform"/>
            <consortium name="The Broad Institute Genome Sequencing Center for Infectious Disease"/>
            <person name="Wu L."/>
            <person name="Ma J."/>
        </authorList>
    </citation>
    <scope>NUCLEOTIDE SEQUENCE [LARGE SCALE GENOMIC DNA]</scope>
    <source>
        <strain evidence="3">KCTC 32141</strain>
    </source>
</reference>
<organism evidence="2 3">
    <name type="scientific">Lacinutrix iliipiscaria</name>
    <dbReference type="NCBI Taxonomy" id="1230532"/>
    <lineage>
        <taxon>Bacteria</taxon>
        <taxon>Pseudomonadati</taxon>
        <taxon>Bacteroidota</taxon>
        <taxon>Flavobacteriia</taxon>
        <taxon>Flavobacteriales</taxon>
        <taxon>Flavobacteriaceae</taxon>
        <taxon>Lacinutrix</taxon>
    </lineage>
</organism>
<keyword evidence="3" id="KW-1185">Reference proteome</keyword>